<dbReference type="SUPFAM" id="SSF53933">
    <property type="entry name" value="Microbial ribonucleases"/>
    <property type="match status" value="1"/>
</dbReference>
<dbReference type="GO" id="GO:0003723">
    <property type="term" value="F:RNA binding"/>
    <property type="evidence" value="ECO:0007669"/>
    <property type="project" value="InterPro"/>
</dbReference>
<dbReference type="GO" id="GO:0004521">
    <property type="term" value="F:RNA endonuclease activity"/>
    <property type="evidence" value="ECO:0007669"/>
    <property type="project" value="InterPro"/>
</dbReference>
<proteinExistence type="predicted"/>
<name>A0A6N6VVD3_9BACT</name>
<dbReference type="RefSeq" id="WP_153420882.1">
    <property type="nucleotide sequence ID" value="NZ_WFLM01000004.1"/>
</dbReference>
<keyword evidence="5" id="KW-1185">Reference proteome</keyword>
<dbReference type="Pfam" id="PF00545">
    <property type="entry name" value="Ribonuclease"/>
    <property type="match status" value="1"/>
</dbReference>
<evidence type="ECO:0000313" key="5">
    <source>
        <dbReference type="Proteomes" id="UP000437748"/>
    </source>
</evidence>
<dbReference type="AlphaFoldDB" id="A0A6N6VVD3"/>
<comment type="caution">
    <text evidence="4">The sequence shown here is derived from an EMBL/GenBank/DDBJ whole genome shotgun (WGS) entry which is preliminary data.</text>
</comment>
<keyword evidence="1" id="KW-0540">Nuclease</keyword>
<evidence type="ECO:0000256" key="2">
    <source>
        <dbReference type="ARBA" id="ARBA00022801"/>
    </source>
</evidence>
<organism evidence="4 5">
    <name type="scientific">Silvanigrella paludirubra</name>
    <dbReference type="NCBI Taxonomy" id="2499159"/>
    <lineage>
        <taxon>Bacteria</taxon>
        <taxon>Pseudomonadati</taxon>
        <taxon>Bdellovibrionota</taxon>
        <taxon>Oligoflexia</taxon>
        <taxon>Silvanigrellales</taxon>
        <taxon>Silvanigrellaceae</taxon>
        <taxon>Silvanigrella</taxon>
    </lineage>
</organism>
<dbReference type="Proteomes" id="UP000437748">
    <property type="component" value="Unassembled WGS sequence"/>
</dbReference>
<feature type="signal peptide" evidence="3">
    <location>
        <begin position="1"/>
        <end position="27"/>
    </location>
</feature>
<keyword evidence="3" id="KW-0732">Signal</keyword>
<evidence type="ECO:0000256" key="3">
    <source>
        <dbReference type="SAM" id="SignalP"/>
    </source>
</evidence>
<evidence type="ECO:0000256" key="1">
    <source>
        <dbReference type="ARBA" id="ARBA00022722"/>
    </source>
</evidence>
<dbReference type="EMBL" id="WFLM01000004">
    <property type="protein sequence ID" value="KAB8037805.1"/>
    <property type="molecule type" value="Genomic_DNA"/>
</dbReference>
<evidence type="ECO:0000313" key="4">
    <source>
        <dbReference type="EMBL" id="KAB8037805.1"/>
    </source>
</evidence>
<dbReference type="InterPro" id="IPR000026">
    <property type="entry name" value="N1-like"/>
</dbReference>
<gene>
    <name evidence="4" type="ORF">GCL60_11565</name>
</gene>
<dbReference type="Gene3D" id="3.10.450.30">
    <property type="entry name" value="Microbial ribonucleases"/>
    <property type="match status" value="1"/>
</dbReference>
<sequence length="175" mass="21273">MLIKNYKYFKNLIIYLFCILICAQANSMHCNTVQQEQTHYYTNINNIPNEVYQVINNIYHARINNYSNTNIWSRFGTDYISYNGGIHYYSTKPWHNREQQLPILNSQHNWWPGNNNQREFYIEHDIIPYYQGINRGSHRIIYNSFTGESFYTADHYNSFVRIQRNWTNDYTFIIH</sequence>
<keyword evidence="2" id="KW-0378">Hydrolase</keyword>
<dbReference type="InterPro" id="IPR016191">
    <property type="entry name" value="Ribonuclease/ribotoxin"/>
</dbReference>
<reference evidence="4 5" key="1">
    <citation type="submission" date="2019-10" db="EMBL/GenBank/DDBJ databases">
        <title>New species of Slilvanegrellaceae.</title>
        <authorList>
            <person name="Pitt A."/>
            <person name="Hahn M.W."/>
        </authorList>
    </citation>
    <scope>NUCLEOTIDE SEQUENCE [LARGE SCALE GENOMIC DNA]</scope>
    <source>
        <strain evidence="4 5">SP-Ram-0.45-NSY-1</strain>
    </source>
</reference>
<accession>A0A6N6VVD3</accession>
<dbReference type="OrthoDB" id="5326845at2"/>
<dbReference type="GO" id="GO:0016787">
    <property type="term" value="F:hydrolase activity"/>
    <property type="evidence" value="ECO:0007669"/>
    <property type="project" value="UniProtKB-KW"/>
</dbReference>
<protein>
    <submittedName>
        <fullName evidence="4">Uncharacterized protein</fullName>
    </submittedName>
</protein>
<feature type="chain" id="PRO_5026771686" evidence="3">
    <location>
        <begin position="28"/>
        <end position="175"/>
    </location>
</feature>